<name>A0A0D1MAR2_9SPHN</name>
<reference evidence="1 2" key="1">
    <citation type="submission" date="2015-01" db="EMBL/GenBank/DDBJ databases">
        <title>Genome of Sphingomonas taxi strain 30a.</title>
        <authorList>
            <person name="Eevers N."/>
            <person name="Van Hamme J."/>
            <person name="Bottos E."/>
            <person name="Weyens N."/>
            <person name="Vangronsveld J."/>
        </authorList>
    </citation>
    <scope>NUCLEOTIDE SEQUENCE [LARGE SCALE GENOMIC DNA]</scope>
    <source>
        <strain evidence="1 2">30a</strain>
    </source>
</reference>
<dbReference type="EMBL" id="JXTP01000017">
    <property type="protein sequence ID" value="KIU29495.1"/>
    <property type="molecule type" value="Genomic_DNA"/>
</dbReference>
<proteinExistence type="predicted"/>
<gene>
    <name evidence="1" type="ORF">SR41_03895</name>
</gene>
<protein>
    <recommendedName>
        <fullName evidence="3">Anti-sigma factor</fullName>
    </recommendedName>
</protein>
<dbReference type="Proteomes" id="UP000033203">
    <property type="component" value="Unassembled WGS sequence"/>
</dbReference>
<evidence type="ECO:0000313" key="1">
    <source>
        <dbReference type="EMBL" id="KIU29495.1"/>
    </source>
</evidence>
<organism evidence="1 2">
    <name type="scientific">Sphingomonas melonis</name>
    <dbReference type="NCBI Taxonomy" id="152682"/>
    <lineage>
        <taxon>Bacteria</taxon>
        <taxon>Pseudomonadati</taxon>
        <taxon>Pseudomonadota</taxon>
        <taxon>Alphaproteobacteria</taxon>
        <taxon>Sphingomonadales</taxon>
        <taxon>Sphingomonadaceae</taxon>
        <taxon>Sphingomonas</taxon>
    </lineage>
</organism>
<sequence>MGADPVDEAAIIAWVDGELTGAEAARVEAAVANDADWRALADRHRRMKARFAAAFDPLARPPAEVISLADVRARRAAKAAPAPSHGWRRWAAGGAIAASLVVGLFVLQDRGGAPGGGVPASVAVALNDQLSGDAGPVRVALSFRDRNGQYCRSFTGETLSGIACRAGTDWQMGYTAPGSAPATDYRMAGTDGARATAIMGMIAGEPLDRAQEDAARRANWR</sequence>
<dbReference type="AlphaFoldDB" id="A0A0D1MAR2"/>
<comment type="caution">
    <text evidence="1">The sequence shown here is derived from an EMBL/GenBank/DDBJ whole genome shotgun (WGS) entry which is preliminary data.</text>
</comment>
<accession>A0A0D1MAR2</accession>
<evidence type="ECO:0008006" key="3">
    <source>
        <dbReference type="Google" id="ProtNLM"/>
    </source>
</evidence>
<dbReference type="PATRIC" id="fig|1549858.7.peg.3287"/>
<evidence type="ECO:0000313" key="2">
    <source>
        <dbReference type="Proteomes" id="UP000033203"/>
    </source>
</evidence>